<name>A0A3B0T7G2_9ZZZZ</name>
<reference evidence="1" key="1">
    <citation type="submission" date="2018-06" db="EMBL/GenBank/DDBJ databases">
        <authorList>
            <person name="Zhirakovskaya E."/>
        </authorList>
    </citation>
    <scope>NUCLEOTIDE SEQUENCE</scope>
</reference>
<protein>
    <recommendedName>
        <fullName evidence="2">Integrase</fullName>
    </recommendedName>
</protein>
<dbReference type="AlphaFoldDB" id="A0A3B0T7G2"/>
<organism evidence="1">
    <name type="scientific">hydrothermal vent metagenome</name>
    <dbReference type="NCBI Taxonomy" id="652676"/>
    <lineage>
        <taxon>unclassified sequences</taxon>
        <taxon>metagenomes</taxon>
        <taxon>ecological metagenomes</taxon>
    </lineage>
</organism>
<sequence length="41" mass="4858">MTPYQQKKFDALYDQHINALRRQGKADSTIDMYGRSIRRIA</sequence>
<dbReference type="EMBL" id="UOEN01000127">
    <property type="protein sequence ID" value="VAW12800.1"/>
    <property type="molecule type" value="Genomic_DNA"/>
</dbReference>
<feature type="non-terminal residue" evidence="1">
    <location>
        <position position="41"/>
    </location>
</feature>
<accession>A0A3B0T7G2</accession>
<evidence type="ECO:0008006" key="2">
    <source>
        <dbReference type="Google" id="ProtNLM"/>
    </source>
</evidence>
<gene>
    <name evidence="1" type="ORF">MNBD_BACTEROID05-110</name>
</gene>
<evidence type="ECO:0000313" key="1">
    <source>
        <dbReference type="EMBL" id="VAW12800.1"/>
    </source>
</evidence>
<proteinExistence type="predicted"/>